<dbReference type="EMBL" id="JAGHQL010000168">
    <property type="protein sequence ID" value="KAH0536997.1"/>
    <property type="molecule type" value="Genomic_DNA"/>
</dbReference>
<feature type="region of interest" description="Disordered" evidence="1">
    <location>
        <begin position="389"/>
        <end position="539"/>
    </location>
</feature>
<comment type="caution">
    <text evidence="2">The sequence shown here is derived from an EMBL/GenBank/DDBJ whole genome shotgun (WGS) entry which is preliminary data.</text>
</comment>
<accession>A0A9P8HWM1</accession>
<gene>
    <name evidence="2" type="ORF">FGG08_006169</name>
</gene>
<feature type="compositionally biased region" description="Polar residues" evidence="1">
    <location>
        <begin position="1496"/>
        <end position="1505"/>
    </location>
</feature>
<evidence type="ECO:0000256" key="1">
    <source>
        <dbReference type="SAM" id="MobiDB-lite"/>
    </source>
</evidence>
<evidence type="ECO:0008006" key="4">
    <source>
        <dbReference type="Google" id="ProtNLM"/>
    </source>
</evidence>
<feature type="region of interest" description="Disordered" evidence="1">
    <location>
        <begin position="1932"/>
        <end position="2007"/>
    </location>
</feature>
<feature type="region of interest" description="Disordered" evidence="1">
    <location>
        <begin position="977"/>
        <end position="997"/>
    </location>
</feature>
<dbReference type="InterPro" id="IPR014756">
    <property type="entry name" value="Ig_E-set"/>
</dbReference>
<sequence>MAATTEDAMETNSDSISPPRIHRVELTYAHPGSVPPVYLAGSFTSPPWEPQELHYTKLRSKDAGPDEEGEEVQLEYSFYKEFDVKEGHWQYKFRVGEGDLWVLDENTATVIDGDGNRVNSLFVQKSSTGQAPEHMAPPETTATTVPSEAPGVLEPSGPHSSGSTDVKEPTNPEDLPVKLSEPDIIPPQAEVIVLKERDKIVPQDVEDKTNLILPGHEHKGGELVGVQESGQAPSGDHHQNILGVSENGEVPEISQEQNSRVPNGHIEEQPLVEAGEQAGVEQQIMKPLTPLTPFFKEQKAPDSLAGYDVFPIQPVEESIDEFTKIFNSGDGPALIEGSSATKEPASTEIPDFKEEIPIPLTVVDKIPDNEQPTCRGDAVDDARNLREVVENRQADSELDQVVNPGQPQPSEEEAPVQASEPISVPLPVVEKTDDKPNYDEGYGVDSSYAQKLANEKRAADMEPDEILISPEQESRSSLVTAGTITKNDERSSALKPELLEPKEAPKSEEAMLTRDVPKAEKAPETAEAPGMAKAAEPEKPSEVVEALVVEDSAVKAETLGLEEAPEIEKLVEREEDAGPVKAPEVEKITPTEETAKEPGIAGVPVVEVVAELGGVLGTAETLEVKEAVAVAEAANPTESADAGEVAEPEAAPGTTEALEPEEAGTVAETVEATEALAVEEVAEPQAALDAVEISEVEETVASAETAKAAEVPVVGDTAELEAALGEMEVLEAEETVEAVKPPEVLAIGGATEPGAEEILEADAAPETEEAIEVTKTAKSVETLVAMGVTEPGADVALGIEETAEVAEAAKLAETLVAGEITELESDAVLGTEETAEVTEVAKPAETLVTREVTESEVDAVPETETVGAMEAAKPLETPVAGGVTETEVDAVPETEEATVAKRPVETLTAVEVAEPEADAAPEIEEAVEVTEAAKPAEALVAGEVAELEVDAAPEIEEAVEVTEVAKPAETLVVGGVAESESAPAEVSEAEKTLEPEETVAATGAESVGVPAIGDAAKPEATPGTVGYPEVEEVVQPETLETADAAEATKVTEAGRTTGAENSVDGVPKAVAELTTTVVSPDERETSPGAFGPDVSGDDNPTVRQADMKWGVEVHENLEQANLNHIPGDKEPVRDAGHLHEFRAPPVPGKSASQVHSDPDLVEADISQNPISGPEKDLEAPASLTAAPEVLGIAENSSEVHETTGTAALAVLGDHIPAVENELRGEVSVEPPEDSESKSHVDIADAKKDFLDAMFPSGAAAGTSVVAALAAVPQTETTKGVAFPAAGASGGSAEGDPTTELVKDIESAGGPQTTEEITRMEKLKGGDLAEIRRAVGVPIDAPANTVIAKEEGLVVDPKVTDGSPEIKMSKEERLMAPGDVSEPPEMATEVENLAEVPDSNGPPEAEMLKEQDLVKPPDVNESLETEITKGGDSIKVPEVVKESINKTHLDLGARSNLGGAIVREIEDRLLDEVKHGDEFGELAPTTSAALVEPEPAPTTSGPSALISDTDTALMQPAGTAIQPDGQAERSSYLPPDKGPAPGSECAEGKRPSPSPDIADTTTDIAGPPSPLLSDGISGQSNDLEQPPSLPIERSPNLSVTPEEEAPSSTSHAPILPEVASAVPADATAVAAAGQLRGPPGDGTSQVECSDDLLSAEPPGTDLSLARGLPPPVKTEKEGSATASFGASSEAEQDIPVSQVSTLPEENVFSPPSIGESLSLHLKPADLEPAAKVHTTTDAKVQPLLKLGSISSDVTSDESTRASGPATLENATTAIISAITPTSSTVALAANAGLEHHGATSDVPGVSQVGAHAPDETNIPSKDPAEGELKRKISLEQETTVSTANGDASNTISVQKDTTTFIAGAVIGTAVLVESTISTVKASAKDKALDISQNADPNAVRGGVESAHQFVMQDHAVVEPAQGQGEIVAGAATSSKYTKGPEHDSAKAWAPDVVAGESTGADSGGTQAKPRGMDRAGGDALGGSLRQRNVDNDAGDRPRTPHSLQSTKAPKHSNIFKTFWRTVFGGWIGGFFSKIFSNKRHRA</sequence>
<feature type="compositionally biased region" description="Basic and acidic residues" evidence="1">
    <location>
        <begin position="486"/>
        <end position="524"/>
    </location>
</feature>
<feature type="region of interest" description="Disordered" evidence="1">
    <location>
        <begin position="566"/>
        <end position="596"/>
    </location>
</feature>
<evidence type="ECO:0000313" key="2">
    <source>
        <dbReference type="EMBL" id="KAH0536997.1"/>
    </source>
</evidence>
<feature type="compositionally biased region" description="Low complexity" evidence="1">
    <location>
        <begin position="977"/>
        <end position="986"/>
    </location>
</feature>
<feature type="region of interest" description="Disordered" evidence="1">
    <location>
        <begin position="364"/>
        <end position="383"/>
    </location>
</feature>
<dbReference type="Proteomes" id="UP000698800">
    <property type="component" value="Unassembled WGS sequence"/>
</dbReference>
<keyword evidence="3" id="KW-1185">Reference proteome</keyword>
<feature type="compositionally biased region" description="Low complexity" evidence="1">
    <location>
        <begin position="1617"/>
        <end position="1631"/>
    </location>
</feature>
<dbReference type="Gene3D" id="2.60.40.10">
    <property type="entry name" value="Immunoglobulins"/>
    <property type="match status" value="1"/>
</dbReference>
<name>A0A9P8HWM1_9PEZI</name>
<feature type="region of interest" description="Disordered" evidence="1">
    <location>
        <begin position="334"/>
        <end position="354"/>
    </location>
</feature>
<feature type="compositionally biased region" description="Basic and acidic residues" evidence="1">
    <location>
        <begin position="1986"/>
        <end position="1997"/>
    </location>
</feature>
<dbReference type="OrthoDB" id="5350410at2759"/>
<feature type="region of interest" description="Disordered" evidence="1">
    <location>
        <begin position="126"/>
        <end position="183"/>
    </location>
</feature>
<feature type="region of interest" description="Disordered" evidence="1">
    <location>
        <begin position="1797"/>
        <end position="1825"/>
    </location>
</feature>
<feature type="region of interest" description="Disordered" evidence="1">
    <location>
        <begin position="634"/>
        <end position="662"/>
    </location>
</feature>
<dbReference type="CDD" id="cd02859">
    <property type="entry name" value="E_set_AMPKbeta_like_N"/>
    <property type="match status" value="1"/>
</dbReference>
<feature type="compositionally biased region" description="Polar residues" evidence="1">
    <location>
        <begin position="475"/>
        <end position="485"/>
    </location>
</feature>
<organism evidence="2 3">
    <name type="scientific">Glutinoglossum americanum</name>
    <dbReference type="NCBI Taxonomy" id="1670608"/>
    <lineage>
        <taxon>Eukaryota</taxon>
        <taxon>Fungi</taxon>
        <taxon>Dikarya</taxon>
        <taxon>Ascomycota</taxon>
        <taxon>Pezizomycotina</taxon>
        <taxon>Geoglossomycetes</taxon>
        <taxon>Geoglossales</taxon>
        <taxon>Geoglossaceae</taxon>
        <taxon>Glutinoglossum</taxon>
    </lineage>
</organism>
<feature type="region of interest" description="Disordered" evidence="1">
    <location>
        <begin position="1484"/>
        <end position="1505"/>
    </location>
</feature>
<feature type="region of interest" description="Disordered" evidence="1">
    <location>
        <begin position="1"/>
        <end position="20"/>
    </location>
</feature>
<feature type="region of interest" description="Disordered" evidence="1">
    <location>
        <begin position="1519"/>
        <end position="1693"/>
    </location>
</feature>
<dbReference type="InterPro" id="IPR013783">
    <property type="entry name" value="Ig-like_fold"/>
</dbReference>
<reference evidence="2" key="1">
    <citation type="submission" date="2021-03" db="EMBL/GenBank/DDBJ databases">
        <title>Comparative genomics and phylogenomic investigation of the class Geoglossomycetes provide insights into ecological specialization and systematics.</title>
        <authorList>
            <person name="Melie T."/>
            <person name="Pirro S."/>
            <person name="Miller A.N."/>
            <person name="Quandt A."/>
        </authorList>
    </citation>
    <scope>NUCLEOTIDE SEQUENCE</scope>
    <source>
        <strain evidence="2">GBOQ0MN5Z8</strain>
    </source>
</reference>
<proteinExistence type="predicted"/>
<dbReference type="SUPFAM" id="SSF81296">
    <property type="entry name" value="E set domains"/>
    <property type="match status" value="1"/>
</dbReference>
<feature type="region of interest" description="Disordered" evidence="1">
    <location>
        <begin position="1075"/>
        <end position="1099"/>
    </location>
</feature>
<protein>
    <recommendedName>
        <fullName evidence="4">PT repeat family protein</fullName>
    </recommendedName>
</protein>
<evidence type="ECO:0000313" key="3">
    <source>
        <dbReference type="Proteomes" id="UP000698800"/>
    </source>
</evidence>